<sequence>MPFTRTHAAVEPARSEIDALAGPAVLEFGTAWCGHCIAAQPLLEDALRGHEQVRHIKVEDGKGRPLGRSFRVKLWPTLVFLRDGAEVDRLVRPSGRDEIERALARLDPAAD</sequence>
<dbReference type="STRING" id="1122188.SAMN02745674_01243"/>
<dbReference type="RefSeq" id="WP_078757842.1">
    <property type="nucleotide sequence ID" value="NZ_FUXP01000003.1"/>
</dbReference>
<evidence type="ECO:0000259" key="1">
    <source>
        <dbReference type="PROSITE" id="PS51352"/>
    </source>
</evidence>
<evidence type="ECO:0000313" key="2">
    <source>
        <dbReference type="EMBL" id="SJZ91803.1"/>
    </source>
</evidence>
<feature type="domain" description="Thioredoxin" evidence="1">
    <location>
        <begin position="1"/>
        <end position="111"/>
    </location>
</feature>
<dbReference type="AlphaFoldDB" id="A0A1T4PJS1"/>
<dbReference type="InterPro" id="IPR036249">
    <property type="entry name" value="Thioredoxin-like_sf"/>
</dbReference>
<organism evidence="2 3">
    <name type="scientific">Lysobacter spongiicola DSM 21749</name>
    <dbReference type="NCBI Taxonomy" id="1122188"/>
    <lineage>
        <taxon>Bacteria</taxon>
        <taxon>Pseudomonadati</taxon>
        <taxon>Pseudomonadota</taxon>
        <taxon>Gammaproteobacteria</taxon>
        <taxon>Lysobacterales</taxon>
        <taxon>Lysobacteraceae</taxon>
        <taxon>Novilysobacter</taxon>
    </lineage>
</organism>
<name>A0A1T4PJS1_9GAMM</name>
<dbReference type="EMBL" id="FUXP01000003">
    <property type="protein sequence ID" value="SJZ91803.1"/>
    <property type="molecule type" value="Genomic_DNA"/>
</dbReference>
<keyword evidence="3" id="KW-1185">Reference proteome</keyword>
<gene>
    <name evidence="2" type="ORF">SAMN02745674_01243</name>
</gene>
<accession>A0A1T4PJS1</accession>
<dbReference type="Pfam" id="PF00085">
    <property type="entry name" value="Thioredoxin"/>
    <property type="match status" value="1"/>
</dbReference>
<evidence type="ECO:0000313" key="3">
    <source>
        <dbReference type="Proteomes" id="UP000190061"/>
    </source>
</evidence>
<dbReference type="Gene3D" id="3.40.30.10">
    <property type="entry name" value="Glutaredoxin"/>
    <property type="match status" value="1"/>
</dbReference>
<dbReference type="Proteomes" id="UP000190061">
    <property type="component" value="Unassembled WGS sequence"/>
</dbReference>
<proteinExistence type="predicted"/>
<reference evidence="2 3" key="1">
    <citation type="submission" date="2017-02" db="EMBL/GenBank/DDBJ databases">
        <authorList>
            <person name="Peterson S.W."/>
        </authorList>
    </citation>
    <scope>NUCLEOTIDE SEQUENCE [LARGE SCALE GENOMIC DNA]</scope>
    <source>
        <strain evidence="2 3">DSM 21749</strain>
    </source>
</reference>
<protein>
    <submittedName>
        <fullName evidence="2">Thioredoxin 1</fullName>
    </submittedName>
</protein>
<dbReference type="CDD" id="cd02947">
    <property type="entry name" value="TRX_family"/>
    <property type="match status" value="1"/>
</dbReference>
<dbReference type="SUPFAM" id="SSF52833">
    <property type="entry name" value="Thioredoxin-like"/>
    <property type="match status" value="1"/>
</dbReference>
<dbReference type="InterPro" id="IPR013766">
    <property type="entry name" value="Thioredoxin_domain"/>
</dbReference>
<dbReference type="OrthoDB" id="215495at2"/>
<dbReference type="PROSITE" id="PS51352">
    <property type="entry name" value="THIOREDOXIN_2"/>
    <property type="match status" value="1"/>
</dbReference>